<protein>
    <recommendedName>
        <fullName evidence="7">Peptidase M48 domain-containing protein</fullName>
    </recommendedName>
</protein>
<evidence type="ECO:0000256" key="4">
    <source>
        <dbReference type="ARBA" id="ARBA00022833"/>
    </source>
</evidence>
<proteinExistence type="inferred from homology"/>
<evidence type="ECO:0000256" key="1">
    <source>
        <dbReference type="ARBA" id="ARBA00022670"/>
    </source>
</evidence>
<dbReference type="AlphaFoldDB" id="A0A9P4TFD6"/>
<gene>
    <name evidence="8" type="ORF">E8E13_010047</name>
</gene>
<dbReference type="Pfam" id="PF01435">
    <property type="entry name" value="Peptidase_M48"/>
    <property type="match status" value="1"/>
</dbReference>
<dbReference type="CDD" id="cd07331">
    <property type="entry name" value="M48C_Oma1_like"/>
    <property type="match status" value="1"/>
</dbReference>
<dbReference type="Proteomes" id="UP000801428">
    <property type="component" value="Unassembled WGS sequence"/>
</dbReference>
<comment type="caution">
    <text evidence="8">The sequence shown here is derived from an EMBL/GenBank/DDBJ whole genome shotgun (WGS) entry which is preliminary data.</text>
</comment>
<keyword evidence="3 6" id="KW-0378">Hydrolase</keyword>
<dbReference type="PANTHER" id="PTHR22726">
    <property type="entry name" value="METALLOENDOPEPTIDASE OMA1"/>
    <property type="match status" value="1"/>
</dbReference>
<evidence type="ECO:0000256" key="2">
    <source>
        <dbReference type="ARBA" id="ARBA00022723"/>
    </source>
</evidence>
<comment type="similarity">
    <text evidence="6">Belongs to the peptidase M48 family.</text>
</comment>
<dbReference type="GO" id="GO:0046872">
    <property type="term" value="F:metal ion binding"/>
    <property type="evidence" value="ECO:0007669"/>
    <property type="project" value="UniProtKB-KW"/>
</dbReference>
<organism evidence="8 9">
    <name type="scientific">Curvularia kusanoi</name>
    <name type="common">Cochliobolus kusanoi</name>
    <dbReference type="NCBI Taxonomy" id="90978"/>
    <lineage>
        <taxon>Eukaryota</taxon>
        <taxon>Fungi</taxon>
        <taxon>Dikarya</taxon>
        <taxon>Ascomycota</taxon>
        <taxon>Pezizomycotina</taxon>
        <taxon>Dothideomycetes</taxon>
        <taxon>Pleosporomycetidae</taxon>
        <taxon>Pleosporales</taxon>
        <taxon>Pleosporineae</taxon>
        <taxon>Pleosporaceae</taxon>
        <taxon>Curvularia</taxon>
    </lineage>
</organism>
<dbReference type="GO" id="GO:0006515">
    <property type="term" value="P:protein quality control for misfolded or incompletely synthesized proteins"/>
    <property type="evidence" value="ECO:0007669"/>
    <property type="project" value="TreeGrafter"/>
</dbReference>
<keyword evidence="4 6" id="KW-0862">Zinc</keyword>
<reference evidence="8" key="1">
    <citation type="submission" date="2019-04" db="EMBL/GenBank/DDBJ databases">
        <title>Sequencing of skin fungus with MAO and IRED activity.</title>
        <authorList>
            <person name="Marsaioli A.J."/>
            <person name="Bonatto J.M.C."/>
            <person name="Reis Junior O."/>
        </authorList>
    </citation>
    <scope>NUCLEOTIDE SEQUENCE</scope>
    <source>
        <strain evidence="8">30M1</strain>
    </source>
</reference>
<dbReference type="GO" id="GO:0034982">
    <property type="term" value="P:mitochondrial protein processing"/>
    <property type="evidence" value="ECO:0007669"/>
    <property type="project" value="TreeGrafter"/>
</dbReference>
<dbReference type="EMBL" id="SWKU01000011">
    <property type="protein sequence ID" value="KAF3002699.1"/>
    <property type="molecule type" value="Genomic_DNA"/>
</dbReference>
<keyword evidence="5 6" id="KW-0482">Metalloprotease</keyword>
<dbReference type="PANTHER" id="PTHR22726:SF1">
    <property type="entry name" value="METALLOENDOPEPTIDASE OMA1, MITOCHONDRIAL"/>
    <property type="match status" value="1"/>
</dbReference>
<dbReference type="GO" id="GO:0005743">
    <property type="term" value="C:mitochondrial inner membrane"/>
    <property type="evidence" value="ECO:0007669"/>
    <property type="project" value="TreeGrafter"/>
</dbReference>
<keyword evidence="9" id="KW-1185">Reference proteome</keyword>
<keyword evidence="1 6" id="KW-0645">Protease</keyword>
<name>A0A9P4TFD6_CURKU</name>
<dbReference type="Gene3D" id="3.30.2010.10">
    <property type="entry name" value="Metalloproteases ('zincins'), catalytic domain"/>
    <property type="match status" value="1"/>
</dbReference>
<feature type="domain" description="Peptidase M48" evidence="7">
    <location>
        <begin position="137"/>
        <end position="310"/>
    </location>
</feature>
<dbReference type="OrthoDB" id="7464992at2759"/>
<comment type="cofactor">
    <cofactor evidence="6">
        <name>Zn(2+)</name>
        <dbReference type="ChEBI" id="CHEBI:29105"/>
    </cofactor>
    <text evidence="6">Binds 1 zinc ion per subunit.</text>
</comment>
<evidence type="ECO:0000259" key="7">
    <source>
        <dbReference type="Pfam" id="PF01435"/>
    </source>
</evidence>
<evidence type="ECO:0000256" key="3">
    <source>
        <dbReference type="ARBA" id="ARBA00022801"/>
    </source>
</evidence>
<keyword evidence="2" id="KW-0479">Metal-binding</keyword>
<evidence type="ECO:0000256" key="6">
    <source>
        <dbReference type="RuleBase" id="RU003983"/>
    </source>
</evidence>
<dbReference type="InterPro" id="IPR001915">
    <property type="entry name" value="Peptidase_M48"/>
</dbReference>
<evidence type="ECO:0000313" key="8">
    <source>
        <dbReference type="EMBL" id="KAF3002699.1"/>
    </source>
</evidence>
<dbReference type="InterPro" id="IPR051156">
    <property type="entry name" value="Mito/Outer_Membr_Metalloprot"/>
</dbReference>
<accession>A0A9P4TFD6</accession>
<dbReference type="GO" id="GO:0004222">
    <property type="term" value="F:metalloendopeptidase activity"/>
    <property type="evidence" value="ECO:0007669"/>
    <property type="project" value="InterPro"/>
</dbReference>
<sequence>MYRIRATTVVRRASRAVPRIPFHAIITRPYFQQSRFYLHIALGRGAARISLPPGVIVGVLRRWIVSPAFYRNIGLISAAAGGIYLCNLEQVPMTGRWRFNIISSSIEQKLGVVGVEQVRQEYGEQFIPEDDPRVRTVKNVLAKLLPYAEGEFLKDMNWEVIVIECLDNNTFVYPGGKIFFNTGLLALCKDEDDVAVILGHEIAHIVARHSAERLSQGFLVSLILLSLSLFDTSLPSWKYLINRFLRMPASRMQEAEADYIGLMMMTQGCYKPQTAIDFWARMKEMQSQQPTQLLDTHPSHHDREENFREWLPEAMEKAQASECSGTS</sequence>
<evidence type="ECO:0000313" key="9">
    <source>
        <dbReference type="Proteomes" id="UP000801428"/>
    </source>
</evidence>
<evidence type="ECO:0000256" key="5">
    <source>
        <dbReference type="ARBA" id="ARBA00023049"/>
    </source>
</evidence>